<keyword evidence="1" id="KW-0418">Kinase</keyword>
<organism evidence="1 2">
    <name type="scientific">Lepagella muris</name>
    <dbReference type="NCBI Taxonomy" id="3032870"/>
    <lineage>
        <taxon>Bacteria</taxon>
        <taxon>Pseudomonadati</taxon>
        <taxon>Bacteroidota</taxon>
        <taxon>Bacteroidia</taxon>
        <taxon>Bacteroidales</taxon>
        <taxon>Muribaculaceae</taxon>
        <taxon>Lepagella</taxon>
    </lineage>
</organism>
<reference evidence="1" key="1">
    <citation type="submission" date="2019-04" db="EMBL/GenBank/DDBJ databases">
        <title>Microbes associate with the intestines of laboratory mice.</title>
        <authorList>
            <person name="Navarre W."/>
            <person name="Wong E."/>
            <person name="Huang K."/>
            <person name="Tropini C."/>
            <person name="Ng K."/>
            <person name="Yu B."/>
        </authorList>
    </citation>
    <scope>NUCLEOTIDE SEQUENCE</scope>
    <source>
        <strain evidence="1">NM04_E33</strain>
    </source>
</reference>
<evidence type="ECO:0000313" key="2">
    <source>
        <dbReference type="Proteomes" id="UP000306319"/>
    </source>
</evidence>
<comment type="caution">
    <text evidence="1">The sequence shown here is derived from an EMBL/GenBank/DDBJ whole genome shotgun (WGS) entry which is preliminary data.</text>
</comment>
<protein>
    <submittedName>
        <fullName evidence="1">Hybrid sensor histidine kinase/response regulator</fullName>
    </submittedName>
</protein>
<name>A0AC61RHY6_9BACT</name>
<dbReference type="Proteomes" id="UP000306319">
    <property type="component" value="Unassembled WGS sequence"/>
</dbReference>
<proteinExistence type="predicted"/>
<dbReference type="EMBL" id="SRYB01000007">
    <property type="protein sequence ID" value="TGY79294.1"/>
    <property type="molecule type" value="Genomic_DNA"/>
</dbReference>
<keyword evidence="1" id="KW-0808">Transferase</keyword>
<sequence length="1322" mass="148060">MIRLILLIFVASLIPARMSGAFTAPEFNFTHYTTENILPSNSVRDIVQGPEGFMWFATDGGLVRFDGTTSKVMVPEDEDGADFFIHSLCNSDKGLIVGSDRMLYRYDSRKECLVPFPLRYSDKVKEEISGVVEDISTDSTGGIWVSVDGKGVFHINSDDMVDFHQDFPEIANFIGMIYVDASDIVWCVSTANRGGMYRFDRGRARFEPFEIKIGGNKTQVGALAMMCDTHGDYWLATWDQGILRFNGRTGAAEWVLGTEDAGRVWHVHSIMEYSPSMLLVGSDSGLTLIDKATGDCRVYKSDELNPQSLSDRFVYPIVRDEEGGLWVGTYYRGVNYMSRDSQRFRRWNHSRFANSVSGNVISRFCEDERGDVWIGSADGGLCRYEPDTGHFTHYPLGGKNETDNVNALLADGDRLWVGTYSKGAGVLDMKTGAWRKVSVEGDYVYSSYAMSKDNAGNVWMASTDMLTRYNKENDSFENVANLGAWIIGIEEDRNGELWIATQGRGLFRMNTADGKMKNYTTSKMPGGLPHNHINCVHVGSDGEVYVATIYGVYRYDRKNDSFEHIDMDAPNIVPLSVVKSGDDLWVATTSGLVRVNGAGKTRLFTYADGISDNQFVPGASLHASDGKIYYGTVHGFCRVDPMEARNNAAPPKIKFTGLDIINTPVEVGERNLTESLNSIDRLIMTHADHTFSIYFSALSYANPSGNAYRYRLEGFDKSWHEVGKDNRATYSNLPSGDYVLRVQAANADDVWNDEGISLRIVVEPAWYASVWMKTLYVLAGVALLLLGLRYMVSRMERNHVIELDRILGNKEKEMFRSKMKFFTVVAHEIRTPVSLIIGPLEKILDSKEEFSTGVKDDLKVIQRNARRLLSLVNQLLDFKKVEDNALTVGFRSELITPLIENVTERFRPSLEQKGVSLTVSCPPADVRVDVDPEAVTKLVSNLLNNARKFTKDMIRLECQILPDGKRFMISVEDNGIGITKENRDKIFKPFFQVLDNISEARGGTGLGLSIVKSVVDAHGGEIELDSVPGKGSKFTAIFPVRQENVMPAEETDVVEPDAEPQDAVVKKVDGSNRPVLLVVDDNEEMVRFVSSSFDANYEVVTANNGKVALEKMSRHSVSLIICDWMMPVMDGVEFLKRVRGDERFCHVPFVMLTAKTDNMSKIETMKSGADFYLEKPFSTNYLAACVANLLEMRTMLKRKFADMPLEPMTTLASTQVDNEFLTRLQTLIEENFSNPELNVEFLADHIGISRSGLYTKIRSLADVTPNELIQITRLKRAAALLKEGKYRINEVSYMVGFNSSSYFARCFQKQFGMKPGDFVAES</sequence>
<evidence type="ECO:0000313" key="1">
    <source>
        <dbReference type="EMBL" id="TGY79294.1"/>
    </source>
</evidence>
<keyword evidence="2" id="KW-1185">Reference proteome</keyword>
<accession>A0AC61RHY6</accession>
<gene>
    <name evidence="1" type="ORF">E5331_06370</name>
</gene>